<name>A0ABV8YQY1_9ACTN</name>
<proteinExistence type="predicted"/>
<evidence type="ECO:0008006" key="4">
    <source>
        <dbReference type="Google" id="ProtNLM"/>
    </source>
</evidence>
<sequence length="159" mass="17825">MRRKPREDGATALYELRGADKALLYVGISHRPAARWREHAKQKLWWPDVVRRSLIWFGTRAEAILAEQVAIESAGPRHNQTTSPQDVPPPPGGTMPLSELRRLTLAYKAAHRALAEGVVAELARGGDEDRIARSVDWSREYVARIRKERNADEAAPGTD</sequence>
<protein>
    <recommendedName>
        <fullName evidence="4">GIY-YIG domain-containing protein</fullName>
    </recommendedName>
</protein>
<accession>A0ABV8YQY1</accession>
<dbReference type="EMBL" id="JBHSFG010000029">
    <property type="protein sequence ID" value="MFC4466676.1"/>
    <property type="molecule type" value="Genomic_DNA"/>
</dbReference>
<gene>
    <name evidence="2" type="ORF">ACFPH6_19450</name>
</gene>
<evidence type="ECO:0000313" key="2">
    <source>
        <dbReference type="EMBL" id="MFC4466676.1"/>
    </source>
</evidence>
<dbReference type="Proteomes" id="UP001596012">
    <property type="component" value="Unassembled WGS sequence"/>
</dbReference>
<feature type="region of interest" description="Disordered" evidence="1">
    <location>
        <begin position="72"/>
        <end position="96"/>
    </location>
</feature>
<keyword evidence="3" id="KW-1185">Reference proteome</keyword>
<reference evidence="3" key="1">
    <citation type="journal article" date="2019" name="Int. J. Syst. Evol. Microbiol.">
        <title>The Global Catalogue of Microorganisms (GCM) 10K type strain sequencing project: providing services to taxonomists for standard genome sequencing and annotation.</title>
        <authorList>
            <consortium name="The Broad Institute Genomics Platform"/>
            <consortium name="The Broad Institute Genome Sequencing Center for Infectious Disease"/>
            <person name="Wu L."/>
            <person name="Ma J."/>
        </authorList>
    </citation>
    <scope>NUCLEOTIDE SEQUENCE [LARGE SCALE GENOMIC DNA]</scope>
    <source>
        <strain evidence="3">DT43</strain>
    </source>
</reference>
<evidence type="ECO:0000256" key="1">
    <source>
        <dbReference type="SAM" id="MobiDB-lite"/>
    </source>
</evidence>
<comment type="caution">
    <text evidence="2">The sequence shown here is derived from an EMBL/GenBank/DDBJ whole genome shotgun (WGS) entry which is preliminary data.</text>
</comment>
<organism evidence="2 3">
    <name type="scientific">Streptomyces xiangluensis</name>
    <dbReference type="NCBI Taxonomy" id="2665720"/>
    <lineage>
        <taxon>Bacteria</taxon>
        <taxon>Bacillati</taxon>
        <taxon>Actinomycetota</taxon>
        <taxon>Actinomycetes</taxon>
        <taxon>Kitasatosporales</taxon>
        <taxon>Streptomycetaceae</taxon>
        <taxon>Streptomyces</taxon>
    </lineage>
</organism>
<evidence type="ECO:0000313" key="3">
    <source>
        <dbReference type="Proteomes" id="UP001596012"/>
    </source>
</evidence>
<dbReference type="RefSeq" id="WP_386343303.1">
    <property type="nucleotide sequence ID" value="NZ_JBHSFG010000029.1"/>
</dbReference>